<evidence type="ECO:0000256" key="7">
    <source>
        <dbReference type="ARBA" id="ARBA00004510"/>
    </source>
</evidence>
<keyword evidence="16" id="KW-0325">Glycoprotein</keyword>
<feature type="compositionally biased region" description="Low complexity" evidence="19">
    <location>
        <begin position="231"/>
        <end position="257"/>
    </location>
</feature>
<reference evidence="21" key="2">
    <citation type="submission" date="2025-08" db="UniProtKB">
        <authorList>
            <consortium name="Ensembl"/>
        </authorList>
    </citation>
    <scope>IDENTIFICATION</scope>
</reference>
<keyword evidence="17" id="KW-0966">Cell projection</keyword>
<evidence type="ECO:0000313" key="22">
    <source>
        <dbReference type="Proteomes" id="UP000694412"/>
    </source>
</evidence>
<evidence type="ECO:0000256" key="16">
    <source>
        <dbReference type="ARBA" id="ARBA00023180"/>
    </source>
</evidence>
<dbReference type="GO" id="GO:0007155">
    <property type="term" value="P:cell adhesion"/>
    <property type="evidence" value="ECO:0007669"/>
    <property type="project" value="UniProtKB-KW"/>
</dbReference>
<evidence type="ECO:0000256" key="4">
    <source>
        <dbReference type="ARBA" id="ARBA00004466"/>
    </source>
</evidence>
<evidence type="ECO:0000256" key="13">
    <source>
        <dbReference type="ARBA" id="ARBA00022889"/>
    </source>
</evidence>
<protein>
    <recommendedName>
        <fullName evidence="9">Podocalyxin</fullName>
    </recommendedName>
    <alternativeName>
        <fullName evidence="18">Podocalyxin-like protein 1</fullName>
    </alternativeName>
</protein>
<keyword evidence="11 20" id="KW-0812">Transmembrane</keyword>
<feature type="compositionally biased region" description="Gly residues" evidence="19">
    <location>
        <begin position="61"/>
        <end position="77"/>
    </location>
</feature>
<evidence type="ECO:0000256" key="2">
    <source>
        <dbReference type="ARBA" id="ARBA00004221"/>
    </source>
</evidence>
<evidence type="ECO:0000256" key="5">
    <source>
        <dbReference type="ARBA" id="ARBA00004479"/>
    </source>
</evidence>
<dbReference type="PANTHER" id="PTHR12067:SF5">
    <property type="entry name" value="PODOCALYXIN"/>
    <property type="match status" value="1"/>
</dbReference>
<feature type="compositionally biased region" description="Low complexity" evidence="19">
    <location>
        <begin position="267"/>
        <end position="283"/>
    </location>
</feature>
<name>A0A8C2SXQ3_COTJA</name>
<keyword evidence="12" id="KW-0732">Signal</keyword>
<feature type="region of interest" description="Disordered" evidence="19">
    <location>
        <begin position="58"/>
        <end position="80"/>
    </location>
</feature>
<feature type="compositionally biased region" description="Low complexity" evidence="19">
    <location>
        <begin position="144"/>
        <end position="155"/>
    </location>
</feature>
<evidence type="ECO:0000256" key="18">
    <source>
        <dbReference type="ARBA" id="ARBA00031141"/>
    </source>
</evidence>
<keyword evidence="14 20" id="KW-1133">Transmembrane helix</keyword>
<dbReference type="GO" id="GO:0032534">
    <property type="term" value="P:regulation of microvillus assembly"/>
    <property type="evidence" value="ECO:0007669"/>
    <property type="project" value="TreeGrafter"/>
</dbReference>
<dbReference type="PANTHER" id="PTHR12067">
    <property type="entry name" value="PODOCALYXIN"/>
    <property type="match status" value="1"/>
</dbReference>
<feature type="compositionally biased region" description="Polar residues" evidence="19">
    <location>
        <begin position="328"/>
        <end position="346"/>
    </location>
</feature>
<evidence type="ECO:0000256" key="1">
    <source>
        <dbReference type="ARBA" id="ARBA00004105"/>
    </source>
</evidence>
<feature type="compositionally biased region" description="Polar residues" evidence="19">
    <location>
        <begin position="110"/>
        <end position="143"/>
    </location>
</feature>
<sequence>MYQVTSPPLLTHPYQTPLRFTIPPTQSFPTPAPVPRGRRRRRVGDAAHLLRLQRGAAVVGPGEGSGHPVGKEPGAGAGPAVQSTMRAPLLLPLLPLLLHGVSSEDDDTASHVTTMSPTASNQVTATTVTTSKGQETSSASIPKSTSPTTVMSSTTAHGTVTPSKPHGSSAPTVPPSPTTTTHMISTTSPQGSTPTAPVSTHASAPTTKTTDRPDDPSRVSVASTKAPQQVSSSARPTVSATTPATTSSATQQKTSPPDSSRTLLTKPSASPTSTQVTSPSSTPVGLVPFVATSPRIADDGSPALDQLNSTASSSGASASSPVVKDHSVSSSTSATNQHHPSPTSPAQKPECATPHSGSVPSTSMKTSLSSPSSSTKKATVTTTITTPKADPAHTSQGDRSVTHKPGVTAQSPTSAPPPAPTLGDQMESKRPDQPHLNISVQNKVICEDQIREMWPIINLKEAKTCDDWKNASTNESFFEFFCSGRRHAFDSNRDRCTVTLASSNPHRWAVHAVVHRLLDPEAVFEELKEKRNELEKLGITNVTYLNQEMEEEIKDQFSTPLIITIVTLAGSLLLVAAIYGCCHQRFSQKKSQHIHPDLPGFDDGRAILIFNRLTEELQTMENGYHDNPTLEVMETGSEMQEKKVNLNGELGDSWIVPLDTIMKEDLEEEEDTHL</sequence>
<accession>A0A8C2SXQ3</accession>
<evidence type="ECO:0000256" key="10">
    <source>
        <dbReference type="ARBA" id="ARBA00022475"/>
    </source>
</evidence>
<dbReference type="GO" id="GO:0016324">
    <property type="term" value="C:apical plasma membrane"/>
    <property type="evidence" value="ECO:0007669"/>
    <property type="project" value="UniProtKB-SubCell"/>
</dbReference>
<dbReference type="GO" id="GO:0033634">
    <property type="term" value="P:positive regulation of cell-cell adhesion mediated by integrin"/>
    <property type="evidence" value="ECO:0007669"/>
    <property type="project" value="TreeGrafter"/>
</dbReference>
<organism evidence="21 22">
    <name type="scientific">Coturnix japonica</name>
    <name type="common">Japanese quail</name>
    <name type="synonym">Coturnix coturnix japonica</name>
    <dbReference type="NCBI Taxonomy" id="93934"/>
    <lineage>
        <taxon>Eukaryota</taxon>
        <taxon>Metazoa</taxon>
        <taxon>Chordata</taxon>
        <taxon>Craniata</taxon>
        <taxon>Vertebrata</taxon>
        <taxon>Euteleostomi</taxon>
        <taxon>Archelosauria</taxon>
        <taxon>Archosauria</taxon>
        <taxon>Dinosauria</taxon>
        <taxon>Saurischia</taxon>
        <taxon>Theropoda</taxon>
        <taxon>Coelurosauria</taxon>
        <taxon>Aves</taxon>
        <taxon>Neognathae</taxon>
        <taxon>Galloanserae</taxon>
        <taxon>Galliformes</taxon>
        <taxon>Phasianidae</taxon>
        <taxon>Perdicinae</taxon>
        <taxon>Coturnix</taxon>
    </lineage>
</organism>
<evidence type="ECO:0000256" key="14">
    <source>
        <dbReference type="ARBA" id="ARBA00022989"/>
    </source>
</evidence>
<reference evidence="21" key="1">
    <citation type="submission" date="2015-11" db="EMBL/GenBank/DDBJ databases">
        <authorList>
            <consortium name="International Coturnix japonica Genome Analysis Consortium"/>
            <person name="Warren W."/>
            <person name="Burt D.W."/>
            <person name="Antin P.B."/>
            <person name="Lanford R."/>
            <person name="Gros J."/>
            <person name="Wilson R.K."/>
        </authorList>
    </citation>
    <scope>NUCLEOTIDE SEQUENCE [LARGE SCALE GENOMIC DNA]</scope>
</reference>
<feature type="region of interest" description="Disordered" evidence="19">
    <location>
        <begin position="15"/>
        <end position="40"/>
    </location>
</feature>
<reference evidence="21" key="3">
    <citation type="submission" date="2025-09" db="UniProtKB">
        <authorList>
            <consortium name="Ensembl"/>
        </authorList>
    </citation>
    <scope>IDENTIFICATION</scope>
</reference>
<dbReference type="GO" id="GO:0030175">
    <property type="term" value="C:filopodium"/>
    <property type="evidence" value="ECO:0007669"/>
    <property type="project" value="UniProtKB-SubCell"/>
</dbReference>
<dbReference type="GO" id="GO:0022408">
    <property type="term" value="P:negative regulation of cell-cell adhesion"/>
    <property type="evidence" value="ECO:0007669"/>
    <property type="project" value="TreeGrafter"/>
</dbReference>
<keyword evidence="10" id="KW-1003">Cell membrane</keyword>
<comment type="similarity">
    <text evidence="8">Belongs to the podocalyxin family.</text>
</comment>
<comment type="subcellular location">
    <subcellularLocation>
        <location evidence="2">Apical cell membrane</location>
    </subcellularLocation>
    <subcellularLocation>
        <location evidence="6">Cell projection</location>
        <location evidence="6">Filopodium</location>
    </subcellularLocation>
    <subcellularLocation>
        <location evidence="7">Cell projection</location>
        <location evidence="7">Lamellipodium</location>
    </subcellularLocation>
    <subcellularLocation>
        <location evidence="1">Cell projection</location>
        <location evidence="1">Microvillus</location>
    </subcellularLocation>
    <subcellularLocation>
        <location evidence="4">Cell projection</location>
        <location evidence="4">Ruffle</location>
    </subcellularLocation>
    <subcellularLocation>
        <location evidence="3">Membrane raft</location>
    </subcellularLocation>
    <subcellularLocation>
        <location evidence="5">Membrane</location>
        <topology evidence="5">Single-pass type I membrane protein</topology>
    </subcellularLocation>
</comment>
<feature type="compositionally biased region" description="Low complexity" evidence="19">
    <location>
        <begin position="178"/>
        <end position="189"/>
    </location>
</feature>
<feature type="transmembrane region" description="Helical" evidence="20">
    <location>
        <begin position="561"/>
        <end position="582"/>
    </location>
</feature>
<dbReference type="InterPro" id="IPR017403">
    <property type="entry name" value="PODXL"/>
</dbReference>
<feature type="compositionally biased region" description="Low complexity" evidence="19">
    <location>
        <begin position="309"/>
        <end position="320"/>
    </location>
</feature>
<evidence type="ECO:0000256" key="20">
    <source>
        <dbReference type="SAM" id="Phobius"/>
    </source>
</evidence>
<dbReference type="GO" id="GO:0016477">
    <property type="term" value="P:cell migration"/>
    <property type="evidence" value="ECO:0007669"/>
    <property type="project" value="InterPro"/>
</dbReference>
<keyword evidence="22" id="KW-1185">Reference proteome</keyword>
<keyword evidence="15 20" id="KW-0472">Membrane</keyword>
<evidence type="ECO:0000256" key="6">
    <source>
        <dbReference type="ARBA" id="ARBA00004486"/>
    </source>
</evidence>
<feature type="region of interest" description="Disordered" evidence="19">
    <location>
        <begin position="104"/>
        <end position="436"/>
    </location>
</feature>
<evidence type="ECO:0000256" key="9">
    <source>
        <dbReference type="ARBA" id="ARBA00017371"/>
    </source>
</evidence>
<dbReference type="GeneTree" id="ENSGT00730000111314"/>
<keyword evidence="13" id="KW-0130">Cell adhesion</keyword>
<evidence type="ECO:0000313" key="21">
    <source>
        <dbReference type="Ensembl" id="ENSCJPP00005004104.1"/>
    </source>
</evidence>
<feature type="compositionally biased region" description="Low complexity" evidence="19">
    <location>
        <begin position="358"/>
        <end position="388"/>
    </location>
</feature>
<evidence type="ECO:0000256" key="19">
    <source>
        <dbReference type="SAM" id="MobiDB-lite"/>
    </source>
</evidence>
<evidence type="ECO:0000256" key="15">
    <source>
        <dbReference type="ARBA" id="ARBA00023136"/>
    </source>
</evidence>
<proteinExistence type="inferred from homology"/>
<feature type="compositionally biased region" description="Polar residues" evidence="19">
    <location>
        <begin position="220"/>
        <end position="230"/>
    </location>
</feature>
<evidence type="ECO:0000256" key="8">
    <source>
        <dbReference type="ARBA" id="ARBA00007029"/>
    </source>
</evidence>
<evidence type="ECO:0000256" key="17">
    <source>
        <dbReference type="ARBA" id="ARBA00023273"/>
    </source>
</evidence>
<dbReference type="GO" id="GO:0001726">
    <property type="term" value="C:ruffle"/>
    <property type="evidence" value="ECO:0007669"/>
    <property type="project" value="UniProtKB-SubCell"/>
</dbReference>
<dbReference type="Proteomes" id="UP000694412">
    <property type="component" value="Chromosome 1"/>
</dbReference>
<dbReference type="InterPro" id="IPR013836">
    <property type="entry name" value="CD34/Podocalyxin"/>
</dbReference>
<dbReference type="Ensembl" id="ENSCJPT00005006991.1">
    <property type="protein sequence ID" value="ENSCJPP00005004104.1"/>
    <property type="gene ID" value="ENSCJPG00005004151.1"/>
</dbReference>
<dbReference type="GO" id="GO:0045121">
    <property type="term" value="C:membrane raft"/>
    <property type="evidence" value="ECO:0007669"/>
    <property type="project" value="UniProtKB-SubCell"/>
</dbReference>
<dbReference type="GO" id="GO:0030027">
    <property type="term" value="C:lamellipodium"/>
    <property type="evidence" value="ECO:0007669"/>
    <property type="project" value="UniProtKB-SubCell"/>
</dbReference>
<dbReference type="Pfam" id="PF06365">
    <property type="entry name" value="CD34_antigen"/>
    <property type="match status" value="2"/>
</dbReference>
<feature type="compositionally biased region" description="Polar residues" evidence="19">
    <location>
        <begin position="190"/>
        <end position="204"/>
    </location>
</feature>
<gene>
    <name evidence="21" type="primary">PODXL</name>
</gene>
<evidence type="ECO:0000256" key="3">
    <source>
        <dbReference type="ARBA" id="ARBA00004285"/>
    </source>
</evidence>
<dbReference type="AlphaFoldDB" id="A0A8C2SXQ3"/>
<dbReference type="GO" id="GO:0031528">
    <property type="term" value="C:microvillus membrane"/>
    <property type="evidence" value="ECO:0007669"/>
    <property type="project" value="TreeGrafter"/>
</dbReference>
<evidence type="ECO:0000256" key="11">
    <source>
        <dbReference type="ARBA" id="ARBA00022692"/>
    </source>
</evidence>
<evidence type="ECO:0000256" key="12">
    <source>
        <dbReference type="ARBA" id="ARBA00022729"/>
    </source>
</evidence>